<comment type="caution">
    <text evidence="1">The sequence shown here is derived from an EMBL/GenBank/DDBJ whole genome shotgun (WGS) entry which is preliminary data.</text>
</comment>
<name>A0ABT5C4U8_9BACT</name>
<sequence length="41" mass="4718">MRIEIVVTQLLEEAGEFRRQTAEICDREISDGLKGHESAMR</sequence>
<dbReference type="EMBL" id="JAQNDK010000003">
    <property type="protein sequence ID" value="MDC0681440.1"/>
    <property type="molecule type" value="Genomic_DNA"/>
</dbReference>
<protein>
    <submittedName>
        <fullName evidence="1">Uncharacterized protein</fullName>
    </submittedName>
</protein>
<gene>
    <name evidence="1" type="ORF">POL72_27110</name>
</gene>
<dbReference type="Proteomes" id="UP001217485">
    <property type="component" value="Unassembled WGS sequence"/>
</dbReference>
<dbReference type="RefSeq" id="WP_272098537.1">
    <property type="nucleotide sequence ID" value="NZ_JAQNDK010000003.1"/>
</dbReference>
<keyword evidence="2" id="KW-1185">Reference proteome</keyword>
<proteinExistence type="predicted"/>
<reference evidence="1 2" key="1">
    <citation type="submission" date="2023-01" db="EMBL/GenBank/DDBJ databases">
        <title>Minimal conservation of predation-associated metabolite biosynthetic gene clusters underscores biosynthetic potential of Myxococcota including descriptions for ten novel species: Archangium lansinium sp. nov., Myxococcus landrumus sp. nov., Nannocystis bai.</title>
        <authorList>
            <person name="Ahearne A."/>
            <person name="Stevens C."/>
            <person name="Dowd S."/>
        </authorList>
    </citation>
    <scope>NUCLEOTIDE SEQUENCE [LARGE SCALE GENOMIC DNA]</scope>
    <source>
        <strain evidence="1 2">WIWO2</strain>
    </source>
</reference>
<evidence type="ECO:0000313" key="1">
    <source>
        <dbReference type="EMBL" id="MDC0681440.1"/>
    </source>
</evidence>
<organism evidence="1 2">
    <name type="scientific">Sorangium atrum</name>
    <dbReference type="NCBI Taxonomy" id="2995308"/>
    <lineage>
        <taxon>Bacteria</taxon>
        <taxon>Pseudomonadati</taxon>
        <taxon>Myxococcota</taxon>
        <taxon>Polyangia</taxon>
        <taxon>Polyangiales</taxon>
        <taxon>Polyangiaceae</taxon>
        <taxon>Sorangium</taxon>
    </lineage>
</organism>
<evidence type="ECO:0000313" key="2">
    <source>
        <dbReference type="Proteomes" id="UP001217485"/>
    </source>
</evidence>
<accession>A0ABT5C4U8</accession>